<evidence type="ECO:0000256" key="1">
    <source>
        <dbReference type="ARBA" id="ARBA00008858"/>
    </source>
</evidence>
<reference evidence="5" key="1">
    <citation type="submission" date="2016-05" db="EMBL/GenBank/DDBJ databases">
        <title>Comparative genomics of biotechnologically important yeasts.</title>
        <authorList>
            <consortium name="DOE Joint Genome Institute"/>
            <person name="Riley R."/>
            <person name="Haridas S."/>
            <person name="Wolfe K.H."/>
            <person name="Lopes M.R."/>
            <person name="Hittinger C.T."/>
            <person name="Goker M."/>
            <person name="Salamov A."/>
            <person name="Wisecaver J."/>
            <person name="Long T.M."/>
            <person name="Aerts A.L."/>
            <person name="Barry K."/>
            <person name="Choi C."/>
            <person name="Clum A."/>
            <person name="Coughlan A.Y."/>
            <person name="Deshpande S."/>
            <person name="Douglass A.P."/>
            <person name="Hanson S.J."/>
            <person name="Klenk H.-P."/>
            <person name="Labutti K."/>
            <person name="Lapidus A."/>
            <person name="Lindquist E."/>
            <person name="Lipzen A."/>
            <person name="Meier-Kolthoff J.P."/>
            <person name="Ohm R.A."/>
            <person name="Otillar R.P."/>
            <person name="Pangilinan J."/>
            <person name="Peng Y."/>
            <person name="Rokas A."/>
            <person name="Rosa C.A."/>
            <person name="Scheuner C."/>
            <person name="Sibirny A.A."/>
            <person name="Slot J.C."/>
            <person name="Stielow J.B."/>
            <person name="Sun H."/>
            <person name="Kurtzman C.P."/>
            <person name="Blackwell M."/>
            <person name="Grigoriev I.V."/>
            <person name="Jeffries T.W."/>
        </authorList>
    </citation>
    <scope>NUCLEOTIDE SEQUENCE [LARGE SCALE GENOMIC DNA]</scope>
    <source>
        <strain evidence="5">NRRL Y-12698</strain>
    </source>
</reference>
<dbReference type="PANTHER" id="PTHR31571">
    <property type="entry name" value="ALTERED INHERITANCE OF MITOCHONDRIA PROTEIN 6"/>
    <property type="match status" value="1"/>
</dbReference>
<dbReference type="RefSeq" id="XP_018985921.1">
    <property type="nucleotide sequence ID" value="XM_019131108.1"/>
</dbReference>
<evidence type="ECO:0000313" key="5">
    <source>
        <dbReference type="Proteomes" id="UP000094336"/>
    </source>
</evidence>
<dbReference type="STRING" id="984486.A0A1E3QSB3"/>
<proteinExistence type="inferred from homology"/>
<accession>A0A1E3QSB3</accession>
<name>A0A1E3QSB3_9ASCO</name>
<evidence type="ECO:0000256" key="3">
    <source>
        <dbReference type="SAM" id="Phobius"/>
    </source>
</evidence>
<feature type="transmembrane region" description="Helical" evidence="3">
    <location>
        <begin position="16"/>
        <end position="35"/>
    </location>
</feature>
<dbReference type="GeneID" id="30148961"/>
<evidence type="ECO:0000256" key="2">
    <source>
        <dbReference type="ARBA" id="ARBA00014286"/>
    </source>
</evidence>
<dbReference type="AlphaFoldDB" id="A0A1E3QSB3"/>
<gene>
    <name evidence="4" type="ORF">BABINDRAFT_179909</name>
</gene>
<keyword evidence="3" id="KW-1133">Transmembrane helix</keyword>
<dbReference type="InterPro" id="IPR051236">
    <property type="entry name" value="HAT_RTT109-like"/>
</dbReference>
<dbReference type="OrthoDB" id="4153866at2759"/>
<dbReference type="InterPro" id="IPR017946">
    <property type="entry name" value="PLC-like_Pdiesterase_TIM-brl"/>
</dbReference>
<protein>
    <recommendedName>
        <fullName evidence="2">Altered inheritance of mitochondria protein 6</fullName>
    </recommendedName>
</protein>
<organism evidence="4 5">
    <name type="scientific">Babjeviella inositovora NRRL Y-12698</name>
    <dbReference type="NCBI Taxonomy" id="984486"/>
    <lineage>
        <taxon>Eukaryota</taxon>
        <taxon>Fungi</taxon>
        <taxon>Dikarya</taxon>
        <taxon>Ascomycota</taxon>
        <taxon>Saccharomycotina</taxon>
        <taxon>Pichiomycetes</taxon>
        <taxon>Serinales incertae sedis</taxon>
        <taxon>Babjeviella</taxon>
    </lineage>
</organism>
<dbReference type="Proteomes" id="UP000094336">
    <property type="component" value="Unassembled WGS sequence"/>
</dbReference>
<comment type="similarity">
    <text evidence="1">Belongs to the AIM6 family.</text>
</comment>
<dbReference type="SUPFAM" id="SSF51695">
    <property type="entry name" value="PLC-like phosphodiesterases"/>
    <property type="match status" value="1"/>
</dbReference>
<dbReference type="GO" id="GO:0008081">
    <property type="term" value="F:phosphoric diester hydrolase activity"/>
    <property type="evidence" value="ECO:0007669"/>
    <property type="project" value="InterPro"/>
</dbReference>
<dbReference type="PANTHER" id="PTHR31571:SF1">
    <property type="entry name" value="ALTERED INHERITANCE OF MITOCHONDRIA PROTEIN 6"/>
    <property type="match status" value="1"/>
</dbReference>
<keyword evidence="5" id="KW-1185">Reference proteome</keyword>
<keyword evidence="3" id="KW-0472">Membrane</keyword>
<evidence type="ECO:0000313" key="4">
    <source>
        <dbReference type="EMBL" id="ODQ80593.1"/>
    </source>
</evidence>
<dbReference type="GO" id="GO:0006629">
    <property type="term" value="P:lipid metabolic process"/>
    <property type="evidence" value="ECO:0007669"/>
    <property type="project" value="InterPro"/>
</dbReference>
<sequence>MTELSMTKNTNAHKKLWATIFLIWTAAFTGVTLVYNRQHLSQWQNAFEPQETHERSYSVDEFTRGVDILPIHSHNDYWRKVPFWDAYKIGVKSVEADIWYYADGKDLPRKLSEDKNFDMNEIYVGHTSKFLNASKTLNSLYLDHIWGLLENSNSYDWSNSSIKNGVFYDDPHETLFLFLDVKRAAAGTFERLPEYLDRFIKKGYLSYYNLEKNIGYSGPLTLILTGGIPEISYIDKNVEKLYTFLDAPLNSFMLVNNNANTTYDSDLEKYQVYSKVASGALEGIISDNPTVFNNTKILDTGDFTEVEMKYLKAGFKPFTENAKAQLFYSRIWELPAWPRYKRDKIWRSLIEAGVGLLNVDDLASASMF</sequence>
<dbReference type="EMBL" id="KV454429">
    <property type="protein sequence ID" value="ODQ80593.1"/>
    <property type="molecule type" value="Genomic_DNA"/>
</dbReference>
<keyword evidence="3" id="KW-0812">Transmembrane</keyword>